<feature type="transmembrane region" description="Helical" evidence="2">
    <location>
        <begin position="186"/>
        <end position="206"/>
    </location>
</feature>
<accession>W4G396</accession>
<evidence type="ECO:0000313" key="3">
    <source>
        <dbReference type="EMBL" id="ETV73413.1"/>
    </source>
</evidence>
<sequence>MDSVASSNAPVTTIPSPPISADDHTSSPSGPSPVAIHSVTAAMTLNNEAILVDWSYTLANNSSPRNISSWSCLVPFQVHMFTDELATSSNVSVVAAIEPSKPMQTGHVRINASSTIPLRFNHTYTFQIVFPSLNTTTSPTMQDHMCSWVTTSHLSSSSLNSTPLVWPLQASTRSDDSLATDNATSWLLFLGALGVLFVLFVLRLLVFHMFLRQNNLDPFATLPPTELDLEQPSSSRRRLPHRPTGIQKNTTSQSKRALKLIASAADSGAPPSPHLAMQIKLYNGEYHPEVERMAKAIVAIEKQSQLDHKNRLRDQLRHADVLGHHLSSAERQHTKHQAFVIHLHDGVELQMLHVRKPSVKPMVVYANDNLTTIKWQVARKPSTKEFVNGGAHTLHFVDVQSIAPWTNELPPLFEAKYRHLLKDGADEHCFYAVLIVYLHAKKRTKQKHLLLQAKDIDDQTQLADTLAKLVASAKRRRDSPVTTPLPPAAVVVAEPTNIVAATPTIGDE</sequence>
<dbReference type="VEuPathDB" id="FungiDB:H257_11561"/>
<dbReference type="AlphaFoldDB" id="W4G396"/>
<organism evidence="3">
    <name type="scientific">Aphanomyces astaci</name>
    <name type="common">Crayfish plague agent</name>
    <dbReference type="NCBI Taxonomy" id="112090"/>
    <lineage>
        <taxon>Eukaryota</taxon>
        <taxon>Sar</taxon>
        <taxon>Stramenopiles</taxon>
        <taxon>Oomycota</taxon>
        <taxon>Saprolegniomycetes</taxon>
        <taxon>Saprolegniales</taxon>
        <taxon>Verrucalvaceae</taxon>
        <taxon>Aphanomyces</taxon>
    </lineage>
</organism>
<feature type="compositionally biased region" description="Polar residues" evidence="1">
    <location>
        <begin position="1"/>
        <end position="14"/>
    </location>
</feature>
<evidence type="ECO:0000256" key="2">
    <source>
        <dbReference type="SAM" id="Phobius"/>
    </source>
</evidence>
<keyword evidence="2" id="KW-0472">Membrane</keyword>
<dbReference type="OrthoDB" id="10533396at2759"/>
<dbReference type="GeneID" id="20813557"/>
<gene>
    <name evidence="3" type="ORF">H257_11561</name>
</gene>
<feature type="region of interest" description="Disordered" evidence="1">
    <location>
        <begin position="1"/>
        <end position="33"/>
    </location>
</feature>
<protein>
    <submittedName>
        <fullName evidence="3">Uncharacterized protein</fullName>
    </submittedName>
</protein>
<name>W4G396_APHAT</name>
<keyword evidence="2" id="KW-0812">Transmembrane</keyword>
<dbReference type="EMBL" id="KI913148">
    <property type="protein sequence ID" value="ETV73413.1"/>
    <property type="molecule type" value="Genomic_DNA"/>
</dbReference>
<evidence type="ECO:0000256" key="1">
    <source>
        <dbReference type="SAM" id="MobiDB-lite"/>
    </source>
</evidence>
<reference evidence="3" key="1">
    <citation type="submission" date="2013-12" db="EMBL/GenBank/DDBJ databases">
        <title>The Genome Sequence of Aphanomyces astaci APO3.</title>
        <authorList>
            <consortium name="The Broad Institute Genomics Platform"/>
            <person name="Russ C."/>
            <person name="Tyler B."/>
            <person name="van West P."/>
            <person name="Dieguez-Uribeondo J."/>
            <person name="Young S.K."/>
            <person name="Zeng Q."/>
            <person name="Gargeya S."/>
            <person name="Fitzgerald M."/>
            <person name="Abouelleil A."/>
            <person name="Alvarado L."/>
            <person name="Chapman S.B."/>
            <person name="Gainer-Dewar J."/>
            <person name="Goldberg J."/>
            <person name="Griggs A."/>
            <person name="Gujja S."/>
            <person name="Hansen M."/>
            <person name="Howarth C."/>
            <person name="Imamovic A."/>
            <person name="Ireland A."/>
            <person name="Larimer J."/>
            <person name="McCowan C."/>
            <person name="Murphy C."/>
            <person name="Pearson M."/>
            <person name="Poon T.W."/>
            <person name="Priest M."/>
            <person name="Roberts A."/>
            <person name="Saif S."/>
            <person name="Shea T."/>
            <person name="Sykes S."/>
            <person name="Wortman J."/>
            <person name="Nusbaum C."/>
            <person name="Birren B."/>
        </authorList>
    </citation>
    <scope>NUCLEOTIDE SEQUENCE [LARGE SCALE GENOMIC DNA]</scope>
    <source>
        <strain evidence="3">APO3</strain>
    </source>
</reference>
<dbReference type="RefSeq" id="XP_009836839.1">
    <property type="nucleotide sequence ID" value="XM_009838537.1"/>
</dbReference>
<keyword evidence="2" id="KW-1133">Transmembrane helix</keyword>
<proteinExistence type="predicted"/>
<feature type="region of interest" description="Disordered" evidence="1">
    <location>
        <begin position="223"/>
        <end position="252"/>
    </location>
</feature>